<feature type="domain" description="NlpC/P60" evidence="5">
    <location>
        <begin position="187"/>
        <end position="319"/>
    </location>
</feature>
<reference evidence="6 7" key="1">
    <citation type="submission" date="2016-10" db="EMBL/GenBank/DDBJ databases">
        <authorList>
            <person name="de Groot N.N."/>
        </authorList>
    </citation>
    <scope>NUCLEOTIDE SEQUENCE [LARGE SCALE GENOMIC DNA]</scope>
    <source>
        <strain evidence="6 7">CGMCC 1.3702</strain>
    </source>
</reference>
<dbReference type="STRING" id="237679.SAMN04488072_11262"/>
<dbReference type="InterPro" id="IPR051202">
    <property type="entry name" value="Peptidase_C40"/>
</dbReference>
<dbReference type="Pfam" id="PF00877">
    <property type="entry name" value="NLPC_P60"/>
    <property type="match status" value="1"/>
</dbReference>
<keyword evidence="4" id="KW-0788">Thiol protease</keyword>
<organism evidence="6 7">
    <name type="scientific">Lentibacillus halodurans</name>
    <dbReference type="NCBI Taxonomy" id="237679"/>
    <lineage>
        <taxon>Bacteria</taxon>
        <taxon>Bacillati</taxon>
        <taxon>Bacillota</taxon>
        <taxon>Bacilli</taxon>
        <taxon>Bacillales</taxon>
        <taxon>Bacillaceae</taxon>
        <taxon>Lentibacillus</taxon>
    </lineage>
</organism>
<evidence type="ECO:0000313" key="7">
    <source>
        <dbReference type="Proteomes" id="UP000198642"/>
    </source>
</evidence>
<comment type="similarity">
    <text evidence="1">Belongs to the peptidase C40 family.</text>
</comment>
<evidence type="ECO:0000259" key="5">
    <source>
        <dbReference type="PROSITE" id="PS51935"/>
    </source>
</evidence>
<name>A0A1I0ZRE0_9BACI</name>
<evidence type="ECO:0000256" key="2">
    <source>
        <dbReference type="ARBA" id="ARBA00022670"/>
    </source>
</evidence>
<dbReference type="Gene3D" id="3.90.1720.10">
    <property type="entry name" value="endopeptidase domain like (from Nostoc punctiforme)"/>
    <property type="match status" value="1"/>
</dbReference>
<dbReference type="InterPro" id="IPR000064">
    <property type="entry name" value="NLP_P60_dom"/>
</dbReference>
<sequence>MTKQTFDQFSEELWVTAVQVATIWTTPSSPRDMDKQGISNPTDMDKWIEGLTYESTVALSDENRVQTQTLYGEAVMVIETRDDWAHVVIPTQSSEKDQCGYPGWVPLKQLGKLSKHDWQRGYSAAVTAKHAWLETDDGEQFMKLSYMTILPVESEATDRVKVITPHGLNFLSKNAVTVFRSDQGLEKRTGSRLLKSGERYMGLDYFWGGMSSFGYDCSGFAYAMHKANGYQIPRDAGDQAKAGQTIPYDELKPGDLIFFAYEEGKGRLHHVGFYYGDGKMLHSPQTGRGVELIELEGTKYEKELCAAKRYWQQTEGNLS</sequence>
<dbReference type="Gene3D" id="2.30.30.40">
    <property type="entry name" value="SH3 Domains"/>
    <property type="match status" value="1"/>
</dbReference>
<dbReference type="GO" id="GO:0008234">
    <property type="term" value="F:cysteine-type peptidase activity"/>
    <property type="evidence" value="ECO:0007669"/>
    <property type="project" value="UniProtKB-KW"/>
</dbReference>
<dbReference type="InterPro" id="IPR041382">
    <property type="entry name" value="SH3_16"/>
</dbReference>
<dbReference type="SUPFAM" id="SSF54001">
    <property type="entry name" value="Cysteine proteinases"/>
    <property type="match status" value="1"/>
</dbReference>
<dbReference type="Pfam" id="PF23795">
    <property type="entry name" value="SH3_YKFC_2nd"/>
    <property type="match status" value="1"/>
</dbReference>
<dbReference type="PANTHER" id="PTHR47053">
    <property type="entry name" value="MUREIN DD-ENDOPEPTIDASE MEPH-RELATED"/>
    <property type="match status" value="1"/>
</dbReference>
<dbReference type="InterPro" id="IPR038765">
    <property type="entry name" value="Papain-like_cys_pep_sf"/>
</dbReference>
<dbReference type="Proteomes" id="UP000198642">
    <property type="component" value="Unassembled WGS sequence"/>
</dbReference>
<evidence type="ECO:0000256" key="4">
    <source>
        <dbReference type="ARBA" id="ARBA00022807"/>
    </source>
</evidence>
<keyword evidence="2" id="KW-0645">Protease</keyword>
<keyword evidence="7" id="KW-1185">Reference proteome</keyword>
<dbReference type="EMBL" id="FOJW01000012">
    <property type="protein sequence ID" value="SFB26713.1"/>
    <property type="molecule type" value="Genomic_DNA"/>
</dbReference>
<dbReference type="RefSeq" id="WP_090239652.1">
    <property type="nucleotide sequence ID" value="NZ_FOJW01000012.1"/>
</dbReference>
<dbReference type="Pfam" id="PF18348">
    <property type="entry name" value="SH3_16"/>
    <property type="match status" value="1"/>
</dbReference>
<dbReference type="PANTHER" id="PTHR47053:SF3">
    <property type="entry name" value="GAMMA-D-GLUTAMYL-L-LYSINE DIPEPTIDYL-PEPTIDASE"/>
    <property type="match status" value="1"/>
</dbReference>
<evidence type="ECO:0000256" key="3">
    <source>
        <dbReference type="ARBA" id="ARBA00022801"/>
    </source>
</evidence>
<evidence type="ECO:0000313" key="6">
    <source>
        <dbReference type="EMBL" id="SFB26713.1"/>
    </source>
</evidence>
<dbReference type="PROSITE" id="PS51935">
    <property type="entry name" value="NLPC_P60"/>
    <property type="match status" value="1"/>
</dbReference>
<dbReference type="GO" id="GO:0006508">
    <property type="term" value="P:proteolysis"/>
    <property type="evidence" value="ECO:0007669"/>
    <property type="project" value="UniProtKB-KW"/>
</dbReference>
<dbReference type="AlphaFoldDB" id="A0A1I0ZRE0"/>
<keyword evidence="3" id="KW-0378">Hydrolase</keyword>
<dbReference type="InterPro" id="IPR057812">
    <property type="entry name" value="SH3_YKFC_2nd"/>
</dbReference>
<dbReference type="OrthoDB" id="9813368at2"/>
<protein>
    <submittedName>
        <fullName evidence="6">NlpC/P60 family protein</fullName>
    </submittedName>
</protein>
<proteinExistence type="inferred from homology"/>
<accession>A0A1I0ZRE0</accession>
<evidence type="ECO:0000256" key="1">
    <source>
        <dbReference type="ARBA" id="ARBA00007074"/>
    </source>
</evidence>
<gene>
    <name evidence="6" type="ORF">SAMN04488072_11262</name>
</gene>